<keyword evidence="1" id="KW-0732">Signal</keyword>
<evidence type="ECO:0000313" key="2">
    <source>
        <dbReference type="EMBL" id="NOT33665.1"/>
    </source>
</evidence>
<feature type="signal peptide" evidence="1">
    <location>
        <begin position="1"/>
        <end position="19"/>
    </location>
</feature>
<name>A0A849SP11_UNCEI</name>
<accession>A0A849SP11</accession>
<evidence type="ECO:0000256" key="1">
    <source>
        <dbReference type="SAM" id="SignalP"/>
    </source>
</evidence>
<proteinExistence type="predicted"/>
<dbReference type="Proteomes" id="UP000580839">
    <property type="component" value="Unassembled WGS sequence"/>
</dbReference>
<organism evidence="2 3">
    <name type="scientific">Eiseniibacteriota bacterium</name>
    <dbReference type="NCBI Taxonomy" id="2212470"/>
    <lineage>
        <taxon>Bacteria</taxon>
        <taxon>Candidatus Eiseniibacteriota</taxon>
    </lineage>
</organism>
<dbReference type="EMBL" id="JABFRW010000062">
    <property type="protein sequence ID" value="NOT33665.1"/>
    <property type="molecule type" value="Genomic_DNA"/>
</dbReference>
<gene>
    <name evidence="2" type="ORF">HOP12_05775</name>
</gene>
<dbReference type="AlphaFoldDB" id="A0A849SP11"/>
<sequence length="302" mass="33682">MASCSMLTLLLLGSPVGSAPMASPIEDPQWKLAVEGFTTSDVMPNSDDSGPDQAAFTRFEISSAARIASQLKLSFGLNTSLSRYQRVGIAGFEEYGGVLAVRRGSSQLVWEAGWTPARIKFQDDAGRAEFRRIESTVGLRQALPSGIRARAQWTYRRDDYVNVFNIRDASGPSWSARLDWRPQPIVTLRAELGGGSTTGRTARYSQDERWVSGGITVARGRWKLEPWLVSGTQRYPEAEATDSNFRRRDQWIETGIRAAVTVHPQLTLLIAGTLLDQTSSRHDRTYDVRSVRFGFEWFSPEN</sequence>
<comment type="caution">
    <text evidence="2">The sequence shown here is derived from an EMBL/GenBank/DDBJ whole genome shotgun (WGS) entry which is preliminary data.</text>
</comment>
<reference evidence="2 3" key="1">
    <citation type="submission" date="2020-04" db="EMBL/GenBank/DDBJ databases">
        <title>Metagenomic profiling of ammonia- and methane-oxidizing microorganisms in a Dutch drinking water treatment plant.</title>
        <authorList>
            <person name="Poghosyan L."/>
            <person name="Leucker S."/>
        </authorList>
    </citation>
    <scope>NUCLEOTIDE SEQUENCE [LARGE SCALE GENOMIC DNA]</scope>
    <source>
        <strain evidence="2">S-RSF-IL-03</strain>
    </source>
</reference>
<feature type="chain" id="PRO_5032766966" description="DUF481 domain-containing protein" evidence="1">
    <location>
        <begin position="20"/>
        <end position="302"/>
    </location>
</feature>
<evidence type="ECO:0000313" key="3">
    <source>
        <dbReference type="Proteomes" id="UP000580839"/>
    </source>
</evidence>
<protein>
    <recommendedName>
        <fullName evidence="4">DUF481 domain-containing protein</fullName>
    </recommendedName>
</protein>
<evidence type="ECO:0008006" key="4">
    <source>
        <dbReference type="Google" id="ProtNLM"/>
    </source>
</evidence>